<evidence type="ECO:0000256" key="4">
    <source>
        <dbReference type="ARBA" id="ARBA00023136"/>
    </source>
</evidence>
<dbReference type="PANTHER" id="PTHR15407">
    <property type="entry name" value="FUKUTIN-RELATED"/>
    <property type="match status" value="1"/>
</dbReference>
<evidence type="ECO:0000259" key="6">
    <source>
        <dbReference type="Pfam" id="PF04991"/>
    </source>
</evidence>
<name>A0AAD5T2U0_9FUNG</name>
<reference evidence="7" key="1">
    <citation type="submission" date="2020-05" db="EMBL/GenBank/DDBJ databases">
        <title>Phylogenomic resolution of chytrid fungi.</title>
        <authorList>
            <person name="Stajich J.E."/>
            <person name="Amses K."/>
            <person name="Simmons R."/>
            <person name="Seto K."/>
            <person name="Myers J."/>
            <person name="Bonds A."/>
            <person name="Quandt C.A."/>
            <person name="Barry K."/>
            <person name="Liu P."/>
            <person name="Grigoriev I."/>
            <person name="Longcore J.E."/>
            <person name="James T.Y."/>
        </authorList>
    </citation>
    <scope>NUCLEOTIDE SEQUENCE</scope>
    <source>
        <strain evidence="7">JEL0513</strain>
    </source>
</reference>
<organism evidence="7 8">
    <name type="scientific">Physocladia obscura</name>
    <dbReference type="NCBI Taxonomy" id="109957"/>
    <lineage>
        <taxon>Eukaryota</taxon>
        <taxon>Fungi</taxon>
        <taxon>Fungi incertae sedis</taxon>
        <taxon>Chytridiomycota</taxon>
        <taxon>Chytridiomycota incertae sedis</taxon>
        <taxon>Chytridiomycetes</taxon>
        <taxon>Chytridiales</taxon>
        <taxon>Chytriomycetaceae</taxon>
        <taxon>Physocladia</taxon>
    </lineage>
</organism>
<evidence type="ECO:0000256" key="2">
    <source>
        <dbReference type="ARBA" id="ARBA00022692"/>
    </source>
</evidence>
<keyword evidence="2 5" id="KW-0812">Transmembrane</keyword>
<feature type="transmembrane region" description="Helical" evidence="5">
    <location>
        <begin position="179"/>
        <end position="200"/>
    </location>
</feature>
<keyword evidence="8" id="KW-1185">Reference proteome</keyword>
<evidence type="ECO:0000256" key="1">
    <source>
        <dbReference type="ARBA" id="ARBA00004167"/>
    </source>
</evidence>
<dbReference type="GO" id="GO:0016020">
    <property type="term" value="C:membrane"/>
    <property type="evidence" value="ECO:0007669"/>
    <property type="project" value="UniProtKB-SubCell"/>
</dbReference>
<comment type="subcellular location">
    <subcellularLocation>
        <location evidence="1">Membrane</location>
        <topology evidence="1">Single-pass membrane protein</topology>
    </subcellularLocation>
</comment>
<sequence length="603" mass="68061">MGCASSNMVEASNVSAKNDQASVRVSVPDWNSSEFGKWQVEKLFNLPGDNEVKIRLKTWCKQHPQAKSRNLIDLIDAFDEIAKRRAVFQSGQRCGDSLETGKEVLEANGKLIIEKYFKNSSPRYIGQNVSGDWEKQEFIASLNLANTFEFDSVAKRAPNLARFSTNAGSQKQLIFSRRWIRLISVAIIAALLFYAVFLLYHTTTSITSAQAKRLPNSRRPKTSQPPVKSLPAAYLEFYPADSSAATSNVEIFGDPSNRTEAAQLRRKYAESARDFGSRAFPQFNAALDRFAALDVGRYLTVPLSHFSLSEPIPQSSPSFDAENLTKAAHADSKYFEECGQDKKVDKRYTHKSNCIPGNNGAMPIIIHNTTVMRESLLGILSAWSTYSARHGITWWISHGEMIGWYWNGKLLPWDSDLDIQISTRQLVNLVAHNQTILEDRFLVDVNPAFAARRPVSGHANTIDARVVDTRTGYLMDITALTQTDPTDARVYCKSPHGYSYNQIFPLVETMLDGVKVWRPRAVMAIIAEEYDFKSLTWERHSTWTKGLYGWNRVSKVWERKDTGARTRKTRNATKTEERIAFALVGFSIFLILGACSYAMFYML</sequence>
<evidence type="ECO:0000256" key="5">
    <source>
        <dbReference type="SAM" id="Phobius"/>
    </source>
</evidence>
<dbReference type="InterPro" id="IPR007074">
    <property type="entry name" value="LicD/FKTN/FKRP_NTP_transf"/>
</dbReference>
<feature type="transmembrane region" description="Helical" evidence="5">
    <location>
        <begin position="579"/>
        <end position="600"/>
    </location>
</feature>
<dbReference type="AlphaFoldDB" id="A0AAD5T2U0"/>
<dbReference type="Pfam" id="PF04991">
    <property type="entry name" value="LicD"/>
    <property type="match status" value="1"/>
</dbReference>
<dbReference type="GO" id="GO:0009100">
    <property type="term" value="P:glycoprotein metabolic process"/>
    <property type="evidence" value="ECO:0007669"/>
    <property type="project" value="UniProtKB-ARBA"/>
</dbReference>
<keyword evidence="3 5" id="KW-1133">Transmembrane helix</keyword>
<dbReference type="Proteomes" id="UP001211907">
    <property type="component" value="Unassembled WGS sequence"/>
</dbReference>
<protein>
    <recommendedName>
        <fullName evidence="6">LicD/FKTN/FKRP nucleotidyltransferase domain-containing protein</fullName>
    </recommendedName>
</protein>
<comment type="caution">
    <text evidence="7">The sequence shown here is derived from an EMBL/GenBank/DDBJ whole genome shotgun (WGS) entry which is preliminary data.</text>
</comment>
<keyword evidence="4 5" id="KW-0472">Membrane</keyword>
<proteinExistence type="predicted"/>
<dbReference type="PANTHER" id="PTHR15407:SF28">
    <property type="entry name" value="RIBITOL-5-PHOSPHATE TRANSFERASE FKTN"/>
    <property type="match status" value="1"/>
</dbReference>
<accession>A0AAD5T2U0</accession>
<evidence type="ECO:0000256" key="3">
    <source>
        <dbReference type="ARBA" id="ARBA00022989"/>
    </source>
</evidence>
<evidence type="ECO:0000313" key="7">
    <source>
        <dbReference type="EMBL" id="KAJ3127072.1"/>
    </source>
</evidence>
<dbReference type="InterPro" id="IPR009644">
    <property type="entry name" value="FKTN/MNN4/W02B3.4-1"/>
</dbReference>
<evidence type="ECO:0000313" key="8">
    <source>
        <dbReference type="Proteomes" id="UP001211907"/>
    </source>
</evidence>
<gene>
    <name evidence="7" type="ORF">HK100_009932</name>
</gene>
<feature type="domain" description="LicD/FKTN/FKRP nucleotidyltransferase" evidence="6">
    <location>
        <begin position="389"/>
        <end position="484"/>
    </location>
</feature>
<dbReference type="EMBL" id="JADGJH010000529">
    <property type="protein sequence ID" value="KAJ3127072.1"/>
    <property type="molecule type" value="Genomic_DNA"/>
</dbReference>